<proteinExistence type="predicted"/>
<accession>A0ABN3NE90</accession>
<sequence length="188" mass="19616">MREDPAAVDGLFAVAARRCGRTALDGRAGPAGWGTDDAARVLLLAALPLRGAELAAAATRLYRVAGAAERRAVLRALSLPELSSALADTALPLVEDALRTNDPRLIRAALGPYGAAHLDAHAFRQAVLKCVFVGIPLAGVSGLDERADGELARMMADFATERRAAARPVPPDVLAFLHSHPAPTEATT</sequence>
<dbReference type="Proteomes" id="UP001501095">
    <property type="component" value="Unassembled WGS sequence"/>
</dbReference>
<evidence type="ECO:0000313" key="2">
    <source>
        <dbReference type="Proteomes" id="UP001501095"/>
    </source>
</evidence>
<evidence type="ECO:0000313" key="1">
    <source>
        <dbReference type="EMBL" id="GAA2519981.1"/>
    </source>
</evidence>
<keyword evidence="2" id="KW-1185">Reference proteome</keyword>
<dbReference type="EMBL" id="BAAATM010000003">
    <property type="protein sequence ID" value="GAA2519981.1"/>
    <property type="molecule type" value="Genomic_DNA"/>
</dbReference>
<dbReference type="InterPro" id="IPR047715">
    <property type="entry name" value="EboA_dom"/>
</dbReference>
<protein>
    <submittedName>
        <fullName evidence="1">EboA domain-containing protein</fullName>
    </submittedName>
</protein>
<name>A0ABN3NE90_9ACTN</name>
<dbReference type="NCBIfam" id="NF035938">
    <property type="entry name" value="EboA_domain"/>
    <property type="match status" value="1"/>
</dbReference>
<organism evidence="1 2">
    <name type="scientific">Streptomyces levis</name>
    <dbReference type="NCBI Taxonomy" id="285566"/>
    <lineage>
        <taxon>Bacteria</taxon>
        <taxon>Bacillati</taxon>
        <taxon>Actinomycetota</taxon>
        <taxon>Actinomycetes</taxon>
        <taxon>Kitasatosporales</taxon>
        <taxon>Streptomycetaceae</taxon>
        <taxon>Streptomyces</taxon>
    </lineage>
</organism>
<reference evidence="1 2" key="1">
    <citation type="journal article" date="2019" name="Int. J. Syst. Evol. Microbiol.">
        <title>The Global Catalogue of Microorganisms (GCM) 10K type strain sequencing project: providing services to taxonomists for standard genome sequencing and annotation.</title>
        <authorList>
            <consortium name="The Broad Institute Genomics Platform"/>
            <consortium name="The Broad Institute Genome Sequencing Center for Infectious Disease"/>
            <person name="Wu L."/>
            <person name="Ma J."/>
        </authorList>
    </citation>
    <scope>NUCLEOTIDE SEQUENCE [LARGE SCALE GENOMIC DNA]</scope>
    <source>
        <strain evidence="1 2">JCM 6924</strain>
    </source>
</reference>
<comment type="caution">
    <text evidence="1">The sequence shown here is derived from an EMBL/GenBank/DDBJ whole genome shotgun (WGS) entry which is preliminary data.</text>
</comment>
<gene>
    <name evidence="1" type="ORF">GCM10010423_10440</name>
</gene>